<dbReference type="Proteomes" id="UP001488805">
    <property type="component" value="Unassembled WGS sequence"/>
</dbReference>
<feature type="chain" id="PRO_5043912159" description="Secreted protein" evidence="2">
    <location>
        <begin position="21"/>
        <end position="121"/>
    </location>
</feature>
<gene>
    <name evidence="3" type="ORF">VZT92_027811</name>
</gene>
<feature type="signal peptide" evidence="2">
    <location>
        <begin position="1"/>
        <end position="20"/>
    </location>
</feature>
<comment type="caution">
    <text evidence="3">The sequence shown here is derived from an EMBL/GenBank/DDBJ whole genome shotgun (WGS) entry which is preliminary data.</text>
</comment>
<proteinExistence type="predicted"/>
<keyword evidence="2" id="KW-0732">Signal</keyword>
<evidence type="ECO:0008006" key="5">
    <source>
        <dbReference type="Google" id="ProtNLM"/>
    </source>
</evidence>
<evidence type="ECO:0000313" key="3">
    <source>
        <dbReference type="EMBL" id="KAK9514338.1"/>
    </source>
</evidence>
<accession>A0AAW1DWZ5</accession>
<feature type="region of interest" description="Disordered" evidence="1">
    <location>
        <begin position="99"/>
        <end position="121"/>
    </location>
</feature>
<reference evidence="3 4" key="1">
    <citation type="journal article" date="2024" name="Genome Biol. Evol.">
        <title>Chromosome-level genome assembly of the viviparous eelpout Zoarces viviparus.</title>
        <authorList>
            <person name="Fuhrmann N."/>
            <person name="Brasseur M.V."/>
            <person name="Bakowski C.E."/>
            <person name="Podsiadlowski L."/>
            <person name="Prost S."/>
            <person name="Krehenwinkel H."/>
            <person name="Mayer C."/>
        </authorList>
    </citation>
    <scope>NUCLEOTIDE SEQUENCE [LARGE SCALE GENOMIC DNA]</scope>
    <source>
        <strain evidence="3">NO-MEL_2022_Ind0_liver</strain>
    </source>
</reference>
<sequence>MCLRPFTFARLFLRCKVTIALELHLAKGTKFKSSKAPFAHYDIYLHRAPETKPPVANWPRARTPKGPSRARGRVLRWEDDMYPPSPPCSVCSPLSTRSLPANAINERQRSRPRTRSPYSPR</sequence>
<dbReference type="EMBL" id="JBCEZU010000597">
    <property type="protein sequence ID" value="KAK9514338.1"/>
    <property type="molecule type" value="Genomic_DNA"/>
</dbReference>
<name>A0AAW1DWZ5_ZOAVI</name>
<keyword evidence="4" id="KW-1185">Reference proteome</keyword>
<evidence type="ECO:0000313" key="4">
    <source>
        <dbReference type="Proteomes" id="UP001488805"/>
    </source>
</evidence>
<evidence type="ECO:0000256" key="2">
    <source>
        <dbReference type="SAM" id="SignalP"/>
    </source>
</evidence>
<protein>
    <recommendedName>
        <fullName evidence="5">Secreted protein</fullName>
    </recommendedName>
</protein>
<evidence type="ECO:0000256" key="1">
    <source>
        <dbReference type="SAM" id="MobiDB-lite"/>
    </source>
</evidence>
<dbReference type="AlphaFoldDB" id="A0AAW1DWZ5"/>
<organism evidence="3 4">
    <name type="scientific">Zoarces viviparus</name>
    <name type="common">Viviparous eelpout</name>
    <name type="synonym">Blennius viviparus</name>
    <dbReference type="NCBI Taxonomy" id="48416"/>
    <lineage>
        <taxon>Eukaryota</taxon>
        <taxon>Metazoa</taxon>
        <taxon>Chordata</taxon>
        <taxon>Craniata</taxon>
        <taxon>Vertebrata</taxon>
        <taxon>Euteleostomi</taxon>
        <taxon>Actinopterygii</taxon>
        <taxon>Neopterygii</taxon>
        <taxon>Teleostei</taxon>
        <taxon>Neoteleostei</taxon>
        <taxon>Acanthomorphata</taxon>
        <taxon>Eupercaria</taxon>
        <taxon>Perciformes</taxon>
        <taxon>Cottioidei</taxon>
        <taxon>Zoarcales</taxon>
        <taxon>Zoarcidae</taxon>
        <taxon>Zoarcinae</taxon>
        <taxon>Zoarces</taxon>
    </lineage>
</organism>